<dbReference type="Proteomes" id="UP000239650">
    <property type="component" value="Unassembled WGS sequence"/>
</dbReference>
<dbReference type="Gene3D" id="1.20.81.30">
    <property type="entry name" value="Type II secretion system (T2SS), domain F"/>
    <property type="match status" value="2"/>
</dbReference>
<evidence type="ECO:0000256" key="6">
    <source>
        <dbReference type="ARBA" id="ARBA00023136"/>
    </source>
</evidence>
<dbReference type="InterPro" id="IPR042094">
    <property type="entry name" value="T2SS_GspF_sf"/>
</dbReference>
<dbReference type="PANTHER" id="PTHR30012">
    <property type="entry name" value="GENERAL SECRETION PATHWAY PROTEIN"/>
    <property type="match status" value="1"/>
</dbReference>
<name>A0AAE8J400_LATSK</name>
<feature type="domain" description="Type II secretion system protein GspF" evidence="8">
    <location>
        <begin position="14"/>
        <end position="133"/>
    </location>
</feature>
<feature type="transmembrane region" description="Helical" evidence="7">
    <location>
        <begin position="152"/>
        <end position="174"/>
    </location>
</feature>
<keyword evidence="4 7" id="KW-0812">Transmembrane</keyword>
<proteinExistence type="inferred from homology"/>
<dbReference type="InterPro" id="IPR018076">
    <property type="entry name" value="T2SS_GspF_dom"/>
</dbReference>
<reference evidence="9 10" key="1">
    <citation type="submission" date="2018-02" db="EMBL/GenBank/DDBJ databases">
        <authorList>
            <person name="Rodrigo-Torres L."/>
            <person name="Arahal R. D."/>
            <person name="Lucena T."/>
        </authorList>
    </citation>
    <scope>NUCLEOTIDE SEQUENCE [LARGE SCALE GENOMIC DNA]</scope>
    <source>
        <strain evidence="9 10">CECT 9267</strain>
    </source>
</reference>
<feature type="transmembrane region" description="Helical" evidence="7">
    <location>
        <begin position="307"/>
        <end position="328"/>
    </location>
</feature>
<keyword evidence="6 7" id="KW-0472">Membrane</keyword>
<dbReference type="PRINTS" id="PR00812">
    <property type="entry name" value="BCTERIALGSPF"/>
</dbReference>
<evidence type="ECO:0000256" key="4">
    <source>
        <dbReference type="ARBA" id="ARBA00022692"/>
    </source>
</evidence>
<dbReference type="EMBL" id="OKRC01000002">
    <property type="protein sequence ID" value="SPE19605.1"/>
    <property type="molecule type" value="Genomic_DNA"/>
</dbReference>
<dbReference type="GO" id="GO:0005886">
    <property type="term" value="C:plasma membrane"/>
    <property type="evidence" value="ECO:0007669"/>
    <property type="project" value="UniProtKB-SubCell"/>
</dbReference>
<keyword evidence="5 7" id="KW-1133">Transmembrane helix</keyword>
<evidence type="ECO:0000256" key="7">
    <source>
        <dbReference type="SAM" id="Phobius"/>
    </source>
</evidence>
<evidence type="ECO:0000256" key="3">
    <source>
        <dbReference type="ARBA" id="ARBA00022475"/>
    </source>
</evidence>
<evidence type="ECO:0000256" key="2">
    <source>
        <dbReference type="ARBA" id="ARBA00005745"/>
    </source>
</evidence>
<dbReference type="Pfam" id="PF00482">
    <property type="entry name" value="T2SSF"/>
    <property type="match status" value="2"/>
</dbReference>
<feature type="transmembrane region" description="Helical" evidence="7">
    <location>
        <begin position="109"/>
        <end position="132"/>
    </location>
</feature>
<sequence length="335" mass="38425">MYKSRQQAQFYADFLQLLGRLLENGFSLQQAFAFLPIVFPKQRQWLNQVNQALEKGDSLAVSLAHVHFPADYVGQIELTELQGNLGQCLWHLGRIQSIRQKRHREIRGVLAYPLFLLAFLGGLIGLLRHYLLPEIAQITPESNQTGSPLSRIILWGFLLVLVLLIMGSGLFMVYRRLPVLVRLQKAFKWPIIGRDIQQYYHYCLLFDLSTCLQNGLKLTEICALQKQLQQNTWLVTLVAQLEVVLASGQSLDAYLSRSAFFPQSLRLVLAKHNLTQQTTDEITMLANLQYTELQKQLQRKVSWLQPILFILIGLIIICTYLSILLPLYQTMEGIS</sequence>
<gene>
    <name evidence="9" type="primary">epsF</name>
    <name evidence="9" type="ORF">LAS9267_00573</name>
</gene>
<comment type="similarity">
    <text evidence="2">Belongs to the GSP F family.</text>
</comment>
<accession>A0AAE8J400</accession>
<evidence type="ECO:0000256" key="1">
    <source>
        <dbReference type="ARBA" id="ARBA00004651"/>
    </source>
</evidence>
<protein>
    <submittedName>
        <fullName evidence="9">Type II secretion system protein F</fullName>
    </submittedName>
</protein>
<keyword evidence="3" id="KW-1003">Cell membrane</keyword>
<comment type="caution">
    <text evidence="9">The sequence shown here is derived from an EMBL/GenBank/DDBJ whole genome shotgun (WGS) entry which is preliminary data.</text>
</comment>
<evidence type="ECO:0000259" key="8">
    <source>
        <dbReference type="Pfam" id="PF00482"/>
    </source>
</evidence>
<dbReference type="RefSeq" id="WP_061827023.1">
    <property type="nucleotide sequence ID" value="NZ_CAKMCP010000002.1"/>
</dbReference>
<dbReference type="PANTHER" id="PTHR30012:SF0">
    <property type="entry name" value="TYPE II SECRETION SYSTEM PROTEIN F-RELATED"/>
    <property type="match status" value="1"/>
</dbReference>
<feature type="domain" description="Type II secretion system protein GspF" evidence="8">
    <location>
        <begin position="207"/>
        <end position="326"/>
    </location>
</feature>
<comment type="subcellular location">
    <subcellularLocation>
        <location evidence="1">Cell membrane</location>
        <topology evidence="1">Multi-pass membrane protein</topology>
    </subcellularLocation>
</comment>
<evidence type="ECO:0000313" key="10">
    <source>
        <dbReference type="Proteomes" id="UP000239650"/>
    </source>
</evidence>
<dbReference type="InterPro" id="IPR003004">
    <property type="entry name" value="GspF/PilC"/>
</dbReference>
<evidence type="ECO:0000256" key="5">
    <source>
        <dbReference type="ARBA" id="ARBA00022989"/>
    </source>
</evidence>
<evidence type="ECO:0000313" key="9">
    <source>
        <dbReference type="EMBL" id="SPE19605.1"/>
    </source>
</evidence>
<dbReference type="AlphaFoldDB" id="A0AAE8J400"/>
<organism evidence="9 10">
    <name type="scientific">Latilactobacillus sakei</name>
    <name type="common">Lactobacillus sakei</name>
    <dbReference type="NCBI Taxonomy" id="1599"/>
    <lineage>
        <taxon>Bacteria</taxon>
        <taxon>Bacillati</taxon>
        <taxon>Bacillota</taxon>
        <taxon>Bacilli</taxon>
        <taxon>Lactobacillales</taxon>
        <taxon>Lactobacillaceae</taxon>
        <taxon>Latilactobacillus</taxon>
    </lineage>
</organism>